<evidence type="ECO:0000259" key="4">
    <source>
        <dbReference type="SMART" id="SM00382"/>
    </source>
</evidence>
<dbReference type="PANTHER" id="PTHR23073">
    <property type="entry name" value="26S PROTEASOME REGULATORY SUBUNIT"/>
    <property type="match status" value="1"/>
</dbReference>
<proteinExistence type="inferred from homology"/>
<dbReference type="CDD" id="cd19481">
    <property type="entry name" value="RecA-like_protease"/>
    <property type="match status" value="1"/>
</dbReference>
<dbReference type="AlphaFoldDB" id="A0A9D1TMJ7"/>
<dbReference type="Gene3D" id="3.40.50.300">
    <property type="entry name" value="P-loop containing nucleotide triphosphate hydrolases"/>
    <property type="match status" value="1"/>
</dbReference>
<keyword evidence="2" id="KW-0547">Nucleotide-binding</keyword>
<reference evidence="5" key="2">
    <citation type="submission" date="2021-04" db="EMBL/GenBank/DDBJ databases">
        <authorList>
            <person name="Gilroy R."/>
        </authorList>
    </citation>
    <scope>NUCLEOTIDE SEQUENCE</scope>
    <source>
        <strain evidence="5">Gambia11-129</strain>
    </source>
</reference>
<dbReference type="Pfam" id="PF00004">
    <property type="entry name" value="AAA"/>
    <property type="match status" value="1"/>
</dbReference>
<dbReference type="GO" id="GO:0016887">
    <property type="term" value="F:ATP hydrolysis activity"/>
    <property type="evidence" value="ECO:0007669"/>
    <property type="project" value="InterPro"/>
</dbReference>
<dbReference type="EMBL" id="DXHU01000014">
    <property type="protein sequence ID" value="HIV98759.1"/>
    <property type="molecule type" value="Genomic_DNA"/>
</dbReference>
<dbReference type="InterPro" id="IPR003593">
    <property type="entry name" value="AAA+_ATPase"/>
</dbReference>
<evidence type="ECO:0000256" key="1">
    <source>
        <dbReference type="ARBA" id="ARBA00006914"/>
    </source>
</evidence>
<comment type="similarity">
    <text evidence="1">Belongs to the AAA ATPase family.</text>
</comment>
<keyword evidence="3 5" id="KW-0067">ATP-binding</keyword>
<comment type="caution">
    <text evidence="5">The sequence shown here is derived from an EMBL/GenBank/DDBJ whole genome shotgun (WGS) entry which is preliminary data.</text>
</comment>
<evidence type="ECO:0000313" key="6">
    <source>
        <dbReference type="Proteomes" id="UP000823936"/>
    </source>
</evidence>
<organism evidence="5 6">
    <name type="scientific">Candidatus Ornithospirochaeta avicola</name>
    <dbReference type="NCBI Taxonomy" id="2840896"/>
    <lineage>
        <taxon>Bacteria</taxon>
        <taxon>Pseudomonadati</taxon>
        <taxon>Spirochaetota</taxon>
        <taxon>Spirochaetia</taxon>
        <taxon>Spirochaetales</taxon>
        <taxon>Spirochaetaceae</taxon>
        <taxon>Spirochaetaceae incertae sedis</taxon>
        <taxon>Candidatus Ornithospirochaeta</taxon>
    </lineage>
</organism>
<evidence type="ECO:0000313" key="5">
    <source>
        <dbReference type="EMBL" id="HIV98759.1"/>
    </source>
</evidence>
<evidence type="ECO:0000256" key="3">
    <source>
        <dbReference type="ARBA" id="ARBA00022840"/>
    </source>
</evidence>
<reference evidence="5" key="1">
    <citation type="journal article" date="2021" name="PeerJ">
        <title>Extensive microbial diversity within the chicken gut microbiome revealed by metagenomics and culture.</title>
        <authorList>
            <person name="Gilroy R."/>
            <person name="Ravi A."/>
            <person name="Getino M."/>
            <person name="Pursley I."/>
            <person name="Horton D.L."/>
            <person name="Alikhan N.F."/>
            <person name="Baker D."/>
            <person name="Gharbi K."/>
            <person name="Hall N."/>
            <person name="Watson M."/>
            <person name="Adriaenssens E.M."/>
            <person name="Foster-Nyarko E."/>
            <person name="Jarju S."/>
            <person name="Secka A."/>
            <person name="Antonio M."/>
            <person name="Oren A."/>
            <person name="Chaudhuri R.R."/>
            <person name="La Ragione R."/>
            <person name="Hildebrand F."/>
            <person name="Pallen M.J."/>
        </authorList>
    </citation>
    <scope>NUCLEOTIDE SEQUENCE</scope>
    <source>
        <strain evidence="5">Gambia11-129</strain>
    </source>
</reference>
<dbReference type="InterPro" id="IPR003959">
    <property type="entry name" value="ATPase_AAA_core"/>
</dbReference>
<dbReference type="SUPFAM" id="SSF52540">
    <property type="entry name" value="P-loop containing nucleoside triphosphate hydrolases"/>
    <property type="match status" value="1"/>
</dbReference>
<dbReference type="Proteomes" id="UP000823936">
    <property type="component" value="Unassembled WGS sequence"/>
</dbReference>
<dbReference type="InterPro" id="IPR025662">
    <property type="entry name" value="Sigma_54_int_dom_ATP-bd_1"/>
</dbReference>
<dbReference type="InterPro" id="IPR050221">
    <property type="entry name" value="26S_Proteasome_ATPase"/>
</dbReference>
<evidence type="ECO:0000256" key="2">
    <source>
        <dbReference type="ARBA" id="ARBA00022741"/>
    </source>
</evidence>
<dbReference type="InterPro" id="IPR027417">
    <property type="entry name" value="P-loop_NTPase"/>
</dbReference>
<name>A0A9D1TMJ7_9SPIO</name>
<dbReference type="GO" id="GO:0005524">
    <property type="term" value="F:ATP binding"/>
    <property type="evidence" value="ECO:0007669"/>
    <property type="project" value="UniProtKB-KW"/>
</dbReference>
<dbReference type="SMART" id="SM00382">
    <property type="entry name" value="AAA"/>
    <property type="match status" value="1"/>
</dbReference>
<dbReference type="PROSITE" id="PS00675">
    <property type="entry name" value="SIGMA54_INTERACT_1"/>
    <property type="match status" value="1"/>
</dbReference>
<gene>
    <name evidence="5" type="ORF">IAB12_03135</name>
</gene>
<sequence length="554" mass="63100">MQKKQSQKEEIINLAKGLASRFGLRLVDATIIALLYIIEKNDEVLIRSTIEARAADILNTYDKKEISDLVSRILDVIPLSSSLHLPSWFCLLFEAPRLPDIRKEEKADDTISSSFSFFQTRYNALKIMQIAIAEKKALYLKAENVIAQYGEQLIKYVFEENGIECVIAKSNSLDDEYYISEVLKASWNGEIVLFSNTLCESRERFLKVARFFNFSFCAVFLSQEDEESEEEIKLIEVSKFPTLVLKIVLKDDEDVKTVLKKNFSAEDKTVNLFIENNVNPVLACSYVDLVNTIFRKKNDDLIPDLLDNVERKRNVNDYRKVSEVLSKTYSTSFISSHPERSMIENMLCSAQRKKRALKLLFSGESGTGKTSFAYALAHIAGMKVISKCPEDIMFRYWGESEKAIRDAFAEAEDKNALLLFDEVESYVSRKENPFGSTAKAQNELTSCFMVALERYSGICIATTNYEKMIEPAVLRRFNEIVIFSCPDEEKIKGLMRISFPTVDFSSSEIAFLSSKGITQSDISALRETSSLLPSQIAGKDYIMSKLVERAEYRK</sequence>
<feature type="domain" description="AAA+ ATPase" evidence="4">
    <location>
        <begin position="355"/>
        <end position="488"/>
    </location>
</feature>
<protein>
    <submittedName>
        <fullName evidence="5">ATP-binding protein</fullName>
    </submittedName>
</protein>
<accession>A0A9D1TMJ7</accession>